<keyword evidence="2" id="KW-1185">Reference proteome</keyword>
<accession>A0A088FT54</accession>
<sequence length="71" mass="8196">MKRNQVKQSHLFRTLRECGVGERKALRMIKHAMFVNKKAGDNNYDCSPAGFCIWVDQGKYARTWQGVGHAR</sequence>
<proteinExistence type="predicted"/>
<reference evidence="1 2" key="1">
    <citation type="submission" date="2014-10" db="EMBL/GenBank/DDBJ databases">
        <title>Complete Genome of Lelliottia podophage phD2B.</title>
        <authorList>
            <person name="Nowicki G."/>
            <person name="Barylski J."/>
            <person name="Kujawa N."/>
            <person name="Gozdzicka-Jozefiak A."/>
        </authorList>
    </citation>
    <scope>NUCLEOTIDE SEQUENCE [LARGE SCALE GENOMIC DNA]</scope>
</reference>
<evidence type="ECO:0000313" key="1">
    <source>
        <dbReference type="EMBL" id="AIM51240.1"/>
    </source>
</evidence>
<organism evidence="1 2">
    <name type="scientific">Lelliottia phage phD2B</name>
    <dbReference type="NCBI Taxonomy" id="1542498"/>
    <lineage>
        <taxon>Viruses</taxon>
        <taxon>Duplodnaviria</taxon>
        <taxon>Heunggongvirae</taxon>
        <taxon>Uroviricota</taxon>
        <taxon>Caudoviricetes</taxon>
        <taxon>Autographivirales</taxon>
        <taxon>Autosignataviridae</taxon>
        <taxon>Molineuxvirinae</taxon>
        <taxon>Tuodvirus</taxon>
        <taxon>Tuodvirus phD2B</taxon>
    </lineage>
</organism>
<dbReference type="RefSeq" id="YP_009102759.1">
    <property type="nucleotide sequence ID" value="NC_025450.1"/>
</dbReference>
<dbReference type="GeneID" id="22111943"/>
<name>A0A088FT54_9CAUD</name>
<dbReference type="KEGG" id="vg:22111943"/>
<dbReference type="EMBL" id="KM370384">
    <property type="protein sequence ID" value="AIM51240.1"/>
    <property type="molecule type" value="Genomic_DNA"/>
</dbReference>
<dbReference type="Proteomes" id="UP000029353">
    <property type="component" value="Segment"/>
</dbReference>
<protein>
    <submittedName>
        <fullName evidence="1">Uncharacterized protein</fullName>
    </submittedName>
</protein>
<gene>
    <name evidence="1" type="ORF">phD2B_0013</name>
</gene>
<evidence type="ECO:0000313" key="2">
    <source>
        <dbReference type="Proteomes" id="UP000029353"/>
    </source>
</evidence>